<feature type="region of interest" description="Disordered" evidence="7">
    <location>
        <begin position="61"/>
        <end position="81"/>
    </location>
</feature>
<dbReference type="Proteomes" id="UP000007648">
    <property type="component" value="Unassembled WGS sequence"/>
</dbReference>
<feature type="compositionally biased region" description="Low complexity" evidence="7">
    <location>
        <begin position="61"/>
        <end position="71"/>
    </location>
</feature>
<evidence type="ECO:0000256" key="4">
    <source>
        <dbReference type="ARBA" id="ARBA00023128"/>
    </source>
</evidence>
<organism evidence="9 10">
    <name type="scientific">Sarcophilus harrisii</name>
    <name type="common">Tasmanian devil</name>
    <name type="synonym">Sarcophilus laniarius</name>
    <dbReference type="NCBI Taxonomy" id="9305"/>
    <lineage>
        <taxon>Eukaryota</taxon>
        <taxon>Metazoa</taxon>
        <taxon>Chordata</taxon>
        <taxon>Craniata</taxon>
        <taxon>Vertebrata</taxon>
        <taxon>Euteleostomi</taxon>
        <taxon>Mammalia</taxon>
        <taxon>Metatheria</taxon>
        <taxon>Dasyuromorphia</taxon>
        <taxon>Dasyuridae</taxon>
        <taxon>Sarcophilus</taxon>
    </lineage>
</organism>
<evidence type="ECO:0000256" key="5">
    <source>
        <dbReference type="ARBA" id="ARBA00026235"/>
    </source>
</evidence>
<sequence length="262" mass="29932">SLLSPPPPPLPPPPFSPSFPRFPSPHPLLDFPSGSSSPRPTYSRAFSPRALLYLHLHRPSASSSASSSASHPCPPPSNSITSPLLLLRLSRELNRRQSRASALAHDSQVSEERRPEERRSEERRSEDRRSEDRRSRPCKSGSRHATMSSTRLPPVALTLKQFMRRQQVLLLYRKILQAIRQVPNERDRKYLQNWAREEFKRNKSATEEVRMVKSSTWWRQAPLSLLSSFFSMIGYNPNDDHSRKSATKRVGENVKFGKSITS</sequence>
<keyword evidence="10" id="KW-1185">Reference proteome</keyword>
<accession>A0A7N4NWV1</accession>
<evidence type="ECO:0000256" key="7">
    <source>
        <dbReference type="SAM" id="MobiDB-lite"/>
    </source>
</evidence>
<dbReference type="CDD" id="cd20262">
    <property type="entry name" value="Complex1_LYR_LYRM2"/>
    <property type="match status" value="1"/>
</dbReference>
<feature type="domain" description="Complex 1 LYR protein" evidence="8">
    <location>
        <begin position="166"/>
        <end position="209"/>
    </location>
</feature>
<comment type="similarity">
    <text evidence="2">Belongs to the complex I LYR family.</text>
</comment>
<evidence type="ECO:0000256" key="3">
    <source>
        <dbReference type="ARBA" id="ARBA00022946"/>
    </source>
</evidence>
<comment type="subcellular location">
    <subcellularLocation>
        <location evidence="1">Mitochondrion</location>
    </subcellularLocation>
</comment>
<dbReference type="GO" id="GO:0005739">
    <property type="term" value="C:mitochondrion"/>
    <property type="evidence" value="ECO:0007669"/>
    <property type="project" value="UniProtKB-SubCell"/>
</dbReference>
<evidence type="ECO:0000313" key="10">
    <source>
        <dbReference type="Proteomes" id="UP000007648"/>
    </source>
</evidence>
<evidence type="ECO:0000256" key="2">
    <source>
        <dbReference type="ARBA" id="ARBA00009508"/>
    </source>
</evidence>
<feature type="region of interest" description="Disordered" evidence="7">
    <location>
        <begin position="1"/>
        <end position="43"/>
    </location>
</feature>
<dbReference type="Ensembl" id="ENSSHAT00000050859.1">
    <property type="protein sequence ID" value="ENSSHAP00000029402.1"/>
    <property type="gene ID" value="ENSSHAG00000024861.1"/>
</dbReference>
<keyword evidence="4" id="KW-0496">Mitochondrion</keyword>
<reference evidence="9" key="2">
    <citation type="submission" date="2025-08" db="UniProtKB">
        <authorList>
            <consortium name="Ensembl"/>
        </authorList>
    </citation>
    <scope>IDENTIFICATION</scope>
</reference>
<evidence type="ECO:0000313" key="9">
    <source>
        <dbReference type="Ensembl" id="ENSSHAP00000029402.1"/>
    </source>
</evidence>
<evidence type="ECO:0000259" key="8">
    <source>
        <dbReference type="Pfam" id="PF05347"/>
    </source>
</evidence>
<feature type="region of interest" description="Disordered" evidence="7">
    <location>
        <begin position="97"/>
        <end position="152"/>
    </location>
</feature>
<reference evidence="9" key="3">
    <citation type="submission" date="2025-09" db="UniProtKB">
        <authorList>
            <consortium name="Ensembl"/>
        </authorList>
    </citation>
    <scope>IDENTIFICATION</scope>
</reference>
<proteinExistence type="inferred from homology"/>
<dbReference type="PANTHER" id="PTHR13675">
    <property type="entry name" value="LYR MOTIF-CONTAINING PROTEIN 2"/>
    <property type="match status" value="1"/>
</dbReference>
<dbReference type="AlphaFoldDB" id="A0A7N4NWV1"/>
<dbReference type="Pfam" id="PF05347">
    <property type="entry name" value="Complex1_LYR"/>
    <property type="match status" value="1"/>
</dbReference>
<feature type="compositionally biased region" description="Basic and acidic residues" evidence="7">
    <location>
        <begin position="108"/>
        <end position="135"/>
    </location>
</feature>
<protein>
    <recommendedName>
        <fullName evidence="5">LYR motif-containing protein 2</fullName>
    </recommendedName>
</protein>
<dbReference type="InterPro" id="IPR045293">
    <property type="entry name" value="Complex1_LYR_LYRM2"/>
</dbReference>
<feature type="compositionally biased region" description="Pro residues" evidence="7">
    <location>
        <begin position="1"/>
        <end position="26"/>
    </location>
</feature>
<name>A0A7N4NWV1_SARHA</name>
<evidence type="ECO:0000256" key="1">
    <source>
        <dbReference type="ARBA" id="ARBA00004173"/>
    </source>
</evidence>
<dbReference type="PANTHER" id="PTHR13675:SF0">
    <property type="entry name" value="LYR MOTIF-CONTAINING PROTEIN 2"/>
    <property type="match status" value="1"/>
</dbReference>
<dbReference type="InParanoid" id="A0A7N4NWV1"/>
<keyword evidence="3" id="KW-0809">Transit peptide</keyword>
<reference evidence="9 10" key="1">
    <citation type="journal article" date="2011" name="Proc. Natl. Acad. Sci. U.S.A.">
        <title>Genetic diversity and population structure of the endangered marsupial Sarcophilus harrisii (Tasmanian devil).</title>
        <authorList>
            <person name="Miller W."/>
            <person name="Hayes V.M."/>
            <person name="Ratan A."/>
            <person name="Petersen D.C."/>
            <person name="Wittekindt N.E."/>
            <person name="Miller J."/>
            <person name="Walenz B."/>
            <person name="Knight J."/>
            <person name="Qi J."/>
            <person name="Zhao F."/>
            <person name="Wang Q."/>
            <person name="Bedoya-Reina O.C."/>
            <person name="Katiyar N."/>
            <person name="Tomsho L.P."/>
            <person name="Kasson L.M."/>
            <person name="Hardie R.A."/>
            <person name="Woodbridge P."/>
            <person name="Tindall E.A."/>
            <person name="Bertelsen M.F."/>
            <person name="Dixon D."/>
            <person name="Pyecroft S."/>
            <person name="Helgen K.M."/>
            <person name="Lesk A.M."/>
            <person name="Pringle T.H."/>
            <person name="Patterson N."/>
            <person name="Zhang Y."/>
            <person name="Kreiss A."/>
            <person name="Woods G.M."/>
            <person name="Jones M.E."/>
            <person name="Schuster S.C."/>
        </authorList>
    </citation>
    <scope>NUCLEOTIDE SEQUENCE [LARGE SCALE GENOMIC DNA]</scope>
</reference>
<gene>
    <name evidence="9" type="primary">LYRM2</name>
</gene>
<comment type="function">
    <text evidence="6">Involved in efficient integration of the N-module into mitochondrial respiratory chain complex I.</text>
</comment>
<dbReference type="GeneTree" id="ENSGT00390000002957"/>
<evidence type="ECO:0000256" key="6">
    <source>
        <dbReference type="ARBA" id="ARBA00044735"/>
    </source>
</evidence>
<dbReference type="InterPro" id="IPR008011">
    <property type="entry name" value="Complex1_LYR_dom"/>
</dbReference>